<feature type="non-terminal residue" evidence="2">
    <location>
        <position position="63"/>
    </location>
</feature>
<organism evidence="2 3">
    <name type="scientific">Saguinus oedipus</name>
    <name type="common">Cotton-top tamarin</name>
    <name type="synonym">Oedipomidas oedipus</name>
    <dbReference type="NCBI Taxonomy" id="9490"/>
    <lineage>
        <taxon>Eukaryota</taxon>
        <taxon>Metazoa</taxon>
        <taxon>Chordata</taxon>
        <taxon>Craniata</taxon>
        <taxon>Vertebrata</taxon>
        <taxon>Euteleostomi</taxon>
        <taxon>Mammalia</taxon>
        <taxon>Eutheria</taxon>
        <taxon>Euarchontoglires</taxon>
        <taxon>Primates</taxon>
        <taxon>Haplorrhini</taxon>
        <taxon>Platyrrhini</taxon>
        <taxon>Cebidae</taxon>
        <taxon>Callitrichinae</taxon>
        <taxon>Saguinus</taxon>
    </lineage>
</organism>
<evidence type="ECO:0000313" key="3">
    <source>
        <dbReference type="Proteomes" id="UP001266305"/>
    </source>
</evidence>
<feature type="region of interest" description="Disordered" evidence="1">
    <location>
        <begin position="21"/>
        <end position="63"/>
    </location>
</feature>
<feature type="compositionally biased region" description="Polar residues" evidence="1">
    <location>
        <begin position="48"/>
        <end position="63"/>
    </location>
</feature>
<gene>
    <name evidence="2" type="ORF">P7K49_019082</name>
</gene>
<name>A0ABQ9UWM2_SAGOE</name>
<keyword evidence="3" id="KW-1185">Reference proteome</keyword>
<evidence type="ECO:0000256" key="1">
    <source>
        <dbReference type="SAM" id="MobiDB-lite"/>
    </source>
</evidence>
<comment type="caution">
    <text evidence="2">The sequence shown here is derived from an EMBL/GenBank/DDBJ whole genome shotgun (WGS) entry which is preliminary data.</text>
</comment>
<sequence length="63" mass="6658">MELQLSLYQETHVPEGLCRAGQAESAATVPGCQGPTSPDRDIRPSLTLKDSVSSQPGPHTSQP</sequence>
<protein>
    <submittedName>
        <fullName evidence="2">Uncharacterized protein</fullName>
    </submittedName>
</protein>
<proteinExistence type="predicted"/>
<dbReference type="Proteomes" id="UP001266305">
    <property type="component" value="Unassembled WGS sequence"/>
</dbReference>
<reference evidence="2 3" key="1">
    <citation type="submission" date="2023-05" db="EMBL/GenBank/DDBJ databases">
        <title>B98-5 Cell Line De Novo Hybrid Assembly: An Optical Mapping Approach.</title>
        <authorList>
            <person name="Kananen K."/>
            <person name="Auerbach J.A."/>
            <person name="Kautto E."/>
            <person name="Blachly J.S."/>
        </authorList>
    </citation>
    <scope>NUCLEOTIDE SEQUENCE [LARGE SCALE GENOMIC DNA]</scope>
    <source>
        <strain evidence="2">B95-8</strain>
        <tissue evidence="2">Cell line</tissue>
    </source>
</reference>
<accession>A0ABQ9UWM2</accession>
<dbReference type="EMBL" id="JASSZA010000009">
    <property type="protein sequence ID" value="KAK2101416.1"/>
    <property type="molecule type" value="Genomic_DNA"/>
</dbReference>
<evidence type="ECO:0000313" key="2">
    <source>
        <dbReference type="EMBL" id="KAK2101416.1"/>
    </source>
</evidence>